<evidence type="ECO:0000313" key="2">
    <source>
        <dbReference type="Proteomes" id="UP000249065"/>
    </source>
</evidence>
<sequence>MMSGPIRVARTPAGALAYAVPVPPERLPAVQPAALLSAWTLARHAAARHLWGAPRLLHFARPDGESTEIAITDADAGCWAEAIDSAVGLGTLPGLALCLRLLALVEVLGRVPALAPLFDVTPEGIELHPALLDAAASMPLDPGARFDEAGLRRLLSDRLPPGAEQRRIA</sequence>
<proteinExistence type="predicted"/>
<protein>
    <submittedName>
        <fullName evidence="1">Uncharacterized protein</fullName>
    </submittedName>
</protein>
<keyword evidence="2" id="KW-1185">Reference proteome</keyword>
<name>A0A327MCL1_9PROT</name>
<dbReference type="AlphaFoldDB" id="A0A327MCL1"/>
<accession>A0A327MCL1</accession>
<gene>
    <name evidence="1" type="ORF">DOO78_04725</name>
</gene>
<dbReference type="OrthoDB" id="7276285at2"/>
<dbReference type="EMBL" id="QLIX01000002">
    <property type="protein sequence ID" value="RAI60379.1"/>
    <property type="molecule type" value="Genomic_DNA"/>
</dbReference>
<reference evidence="2" key="1">
    <citation type="submission" date="2018-06" db="EMBL/GenBank/DDBJ databases">
        <authorList>
            <person name="Khan S.A."/>
        </authorList>
    </citation>
    <scope>NUCLEOTIDE SEQUENCE [LARGE SCALE GENOMIC DNA]</scope>
    <source>
        <strain evidence="2">DB-1506</strain>
    </source>
</reference>
<organism evidence="1 2">
    <name type="scientific">Roseicella frigidaeris</name>
    <dbReference type="NCBI Taxonomy" id="2230885"/>
    <lineage>
        <taxon>Bacteria</taxon>
        <taxon>Pseudomonadati</taxon>
        <taxon>Pseudomonadota</taxon>
        <taxon>Alphaproteobacteria</taxon>
        <taxon>Acetobacterales</taxon>
        <taxon>Roseomonadaceae</taxon>
        <taxon>Roseicella</taxon>
    </lineage>
</organism>
<evidence type="ECO:0000313" key="1">
    <source>
        <dbReference type="EMBL" id="RAI60379.1"/>
    </source>
</evidence>
<comment type="caution">
    <text evidence="1">The sequence shown here is derived from an EMBL/GenBank/DDBJ whole genome shotgun (WGS) entry which is preliminary data.</text>
</comment>
<dbReference type="Proteomes" id="UP000249065">
    <property type="component" value="Unassembled WGS sequence"/>
</dbReference>